<dbReference type="Proteomes" id="UP000198356">
    <property type="component" value="Unassembled WGS sequence"/>
</dbReference>
<name>A0A239LE58_9BACT</name>
<dbReference type="InterPro" id="IPR052897">
    <property type="entry name" value="Sec-Metab_Biosynth_Hydrolase"/>
</dbReference>
<dbReference type="InterPro" id="IPR029058">
    <property type="entry name" value="AB_hydrolase_fold"/>
</dbReference>
<gene>
    <name evidence="2" type="ORF">SAMN05421770_106297</name>
</gene>
<dbReference type="RefSeq" id="WP_245818051.1">
    <property type="nucleotide sequence ID" value="NZ_FZOU01000006.1"/>
</dbReference>
<evidence type="ECO:0000313" key="2">
    <source>
        <dbReference type="EMBL" id="SNT28188.1"/>
    </source>
</evidence>
<evidence type="ECO:0000313" key="3">
    <source>
        <dbReference type="Proteomes" id="UP000198356"/>
    </source>
</evidence>
<protein>
    <submittedName>
        <fullName evidence="2">Pimeloyl-ACP methyl ester carboxylesterase</fullName>
    </submittedName>
</protein>
<keyword evidence="3" id="KW-1185">Reference proteome</keyword>
<proteinExistence type="predicted"/>
<dbReference type="PANTHER" id="PTHR37017">
    <property type="entry name" value="AB HYDROLASE-1 DOMAIN-CONTAINING PROTEIN-RELATED"/>
    <property type="match status" value="1"/>
</dbReference>
<feature type="domain" description="AB hydrolase-1" evidence="1">
    <location>
        <begin position="10"/>
        <end position="222"/>
    </location>
</feature>
<evidence type="ECO:0000259" key="1">
    <source>
        <dbReference type="Pfam" id="PF12697"/>
    </source>
</evidence>
<dbReference type="InterPro" id="IPR000073">
    <property type="entry name" value="AB_hydrolase_1"/>
</dbReference>
<dbReference type="EMBL" id="FZOU01000006">
    <property type="protein sequence ID" value="SNT28188.1"/>
    <property type="molecule type" value="Genomic_DNA"/>
</dbReference>
<dbReference type="SUPFAM" id="SSF53474">
    <property type="entry name" value="alpha/beta-Hydrolases"/>
    <property type="match status" value="1"/>
</dbReference>
<accession>A0A239LE58</accession>
<organism evidence="2 3">
    <name type="scientific">Granulicella rosea</name>
    <dbReference type="NCBI Taxonomy" id="474952"/>
    <lineage>
        <taxon>Bacteria</taxon>
        <taxon>Pseudomonadati</taxon>
        <taxon>Acidobacteriota</taxon>
        <taxon>Terriglobia</taxon>
        <taxon>Terriglobales</taxon>
        <taxon>Acidobacteriaceae</taxon>
        <taxon>Granulicella</taxon>
    </lineage>
</organism>
<sequence>MSQTLPAKNIVLVHGAFADGSSWSKVIPLLLAKGYKVTSVQNPLTSFQEDVAATKRAIAAQDGPVILVGHSYGGVVITEAGNDPKVVGLVYAAAFAPDAGQSIVDITKPYPKPIGLDKVVPQADGFLLLSADGIETGFAQDLSKEEKALLTAVQPQTSGAIFVAQPTQAAWHTKPSWYIVASNDHMIAPEHEAAMAKQLKATTTTLPSSHVVMLSHPKEVAKVIEDAAAGAK</sequence>
<dbReference type="Pfam" id="PF12697">
    <property type="entry name" value="Abhydrolase_6"/>
    <property type="match status" value="1"/>
</dbReference>
<reference evidence="2 3" key="1">
    <citation type="submission" date="2017-06" db="EMBL/GenBank/DDBJ databases">
        <authorList>
            <person name="Kim H.J."/>
            <person name="Triplett B.A."/>
        </authorList>
    </citation>
    <scope>NUCLEOTIDE SEQUENCE [LARGE SCALE GENOMIC DNA]</scope>
    <source>
        <strain evidence="2 3">DSM 18704</strain>
    </source>
</reference>
<dbReference type="Gene3D" id="3.40.50.1820">
    <property type="entry name" value="alpha/beta hydrolase"/>
    <property type="match status" value="1"/>
</dbReference>
<dbReference type="AlphaFoldDB" id="A0A239LE58"/>
<dbReference type="PANTHER" id="PTHR37017:SF11">
    <property type="entry name" value="ESTERASE_LIPASE_THIOESTERASE DOMAIN-CONTAINING PROTEIN"/>
    <property type="match status" value="1"/>
</dbReference>